<evidence type="ECO:0000256" key="4">
    <source>
        <dbReference type="ARBA" id="ARBA00022723"/>
    </source>
</evidence>
<evidence type="ECO:0000256" key="1">
    <source>
        <dbReference type="ARBA" id="ARBA00002360"/>
    </source>
</evidence>
<evidence type="ECO:0000256" key="6">
    <source>
        <dbReference type="ARBA" id="ARBA00023004"/>
    </source>
</evidence>
<sequence length="53" mass="5728">MEKFKCMICGHVYDPAKGEPKQGLKAGIDFADLPADWVCPVCGAAKEKFKGVV</sequence>
<dbReference type="Proteomes" id="UP000570823">
    <property type="component" value="Unassembled WGS sequence"/>
</dbReference>
<dbReference type="PANTHER" id="PTHR47627:SF1">
    <property type="entry name" value="RUBREDOXIN-1-RELATED"/>
    <property type="match status" value="1"/>
</dbReference>
<keyword evidence="5 7" id="KW-0249">Electron transport</keyword>
<dbReference type="PIRSF" id="PIRSF000071">
    <property type="entry name" value="Rubredoxin"/>
    <property type="match status" value="1"/>
</dbReference>
<organism evidence="10 11">
    <name type="scientific">Methanofollis tationis</name>
    <dbReference type="NCBI Taxonomy" id="81417"/>
    <lineage>
        <taxon>Archaea</taxon>
        <taxon>Methanobacteriati</taxon>
        <taxon>Methanobacteriota</taxon>
        <taxon>Stenosarchaea group</taxon>
        <taxon>Methanomicrobia</taxon>
        <taxon>Methanomicrobiales</taxon>
        <taxon>Methanomicrobiaceae</taxon>
        <taxon>Methanofollis</taxon>
    </lineage>
</organism>
<evidence type="ECO:0000256" key="8">
    <source>
        <dbReference type="PIRSR" id="PIRSR000071-1"/>
    </source>
</evidence>
<dbReference type="InterPro" id="IPR024934">
    <property type="entry name" value="Rubredoxin-like_dom"/>
</dbReference>
<dbReference type="Gene3D" id="2.20.28.10">
    <property type="match status" value="1"/>
</dbReference>
<evidence type="ECO:0000256" key="7">
    <source>
        <dbReference type="PIRNR" id="PIRNR000071"/>
    </source>
</evidence>
<evidence type="ECO:0000313" key="10">
    <source>
        <dbReference type="EMBL" id="NVO67608.1"/>
    </source>
</evidence>
<keyword evidence="3 7" id="KW-0813">Transport</keyword>
<name>A0A7K4HRX6_9EURY</name>
<dbReference type="GO" id="GO:0005506">
    <property type="term" value="F:iron ion binding"/>
    <property type="evidence" value="ECO:0007669"/>
    <property type="project" value="InterPro"/>
</dbReference>
<evidence type="ECO:0000256" key="3">
    <source>
        <dbReference type="ARBA" id="ARBA00022448"/>
    </source>
</evidence>
<accession>A0A7K4HRX6</accession>
<comment type="cofactor">
    <cofactor evidence="7 8">
        <name>Fe(3+)</name>
        <dbReference type="ChEBI" id="CHEBI:29034"/>
    </cofactor>
    <text evidence="7 8">Binds 1 Fe(3+) ion per subunit.</text>
</comment>
<feature type="binding site" evidence="8">
    <location>
        <position position="9"/>
    </location>
    <ligand>
        <name>Fe cation</name>
        <dbReference type="ChEBI" id="CHEBI:24875"/>
    </ligand>
</feature>
<comment type="similarity">
    <text evidence="2 7">Belongs to the rubredoxin family.</text>
</comment>
<dbReference type="InterPro" id="IPR050526">
    <property type="entry name" value="Rubredoxin_ET"/>
</dbReference>
<keyword evidence="6 7" id="KW-0408">Iron</keyword>
<evidence type="ECO:0000256" key="2">
    <source>
        <dbReference type="ARBA" id="ARBA00005337"/>
    </source>
</evidence>
<protein>
    <recommendedName>
        <fullName evidence="7">Rubredoxin</fullName>
    </recommendedName>
</protein>
<reference evidence="10 11" key="1">
    <citation type="submission" date="2020-06" db="EMBL/GenBank/DDBJ databases">
        <title>Methanofollis fontis sp. nov., a methanogen isolated from marine sediments near a cold seep at Four-Way Closure Ridge offshore southwestern Taiwan.</title>
        <authorList>
            <person name="Chen S.-C."/>
            <person name="Teng N.-H."/>
            <person name="Lin Y.-S."/>
            <person name="Lai M.-C."/>
            <person name="Chen H.-H."/>
            <person name="Wang C.-C."/>
        </authorList>
    </citation>
    <scope>NUCLEOTIDE SEQUENCE [LARGE SCALE GENOMIC DNA]</scope>
    <source>
        <strain evidence="10 11">DSM 2702</strain>
    </source>
</reference>
<evidence type="ECO:0000259" key="9">
    <source>
        <dbReference type="PROSITE" id="PS50903"/>
    </source>
</evidence>
<feature type="domain" description="Rubredoxin-like" evidence="9">
    <location>
        <begin position="1"/>
        <end position="52"/>
    </location>
</feature>
<gene>
    <name evidence="10" type="ORF">HWN36_09880</name>
</gene>
<feature type="binding site" evidence="8">
    <location>
        <position position="39"/>
    </location>
    <ligand>
        <name>Fe cation</name>
        <dbReference type="ChEBI" id="CHEBI:24875"/>
    </ligand>
</feature>
<dbReference type="InterPro" id="IPR024935">
    <property type="entry name" value="Rubredoxin_dom"/>
</dbReference>
<dbReference type="PRINTS" id="PR00163">
    <property type="entry name" value="RUBREDOXIN"/>
</dbReference>
<dbReference type="Pfam" id="PF00301">
    <property type="entry name" value="Rubredoxin"/>
    <property type="match status" value="1"/>
</dbReference>
<dbReference type="PROSITE" id="PS00202">
    <property type="entry name" value="RUBREDOXIN"/>
    <property type="match status" value="1"/>
</dbReference>
<feature type="binding site" evidence="8">
    <location>
        <position position="42"/>
    </location>
    <ligand>
        <name>Fe cation</name>
        <dbReference type="ChEBI" id="CHEBI:24875"/>
    </ligand>
</feature>
<dbReference type="RefSeq" id="WP_176789180.1">
    <property type="nucleotide sequence ID" value="NZ_JABXWR010000001.1"/>
</dbReference>
<keyword evidence="11" id="KW-1185">Reference proteome</keyword>
<dbReference type="InterPro" id="IPR018527">
    <property type="entry name" value="Rubredoxin_Fe_BS"/>
</dbReference>
<feature type="binding site" evidence="8">
    <location>
        <position position="6"/>
    </location>
    <ligand>
        <name>Fe cation</name>
        <dbReference type="ChEBI" id="CHEBI:24875"/>
    </ligand>
</feature>
<proteinExistence type="inferred from homology"/>
<evidence type="ECO:0000256" key="5">
    <source>
        <dbReference type="ARBA" id="ARBA00022982"/>
    </source>
</evidence>
<dbReference type="OrthoDB" id="371635at2157"/>
<dbReference type="CDD" id="cd00730">
    <property type="entry name" value="rubredoxin"/>
    <property type="match status" value="1"/>
</dbReference>
<dbReference type="PROSITE" id="PS50903">
    <property type="entry name" value="RUBREDOXIN_LIKE"/>
    <property type="match status" value="1"/>
</dbReference>
<dbReference type="InterPro" id="IPR024922">
    <property type="entry name" value="Rubredoxin"/>
</dbReference>
<dbReference type="AlphaFoldDB" id="A0A7K4HRX6"/>
<dbReference type="GO" id="GO:0009055">
    <property type="term" value="F:electron transfer activity"/>
    <property type="evidence" value="ECO:0007669"/>
    <property type="project" value="InterPro"/>
</dbReference>
<dbReference type="FunFam" id="2.20.28.10:FF:000001">
    <property type="entry name" value="Rubredoxin"/>
    <property type="match status" value="1"/>
</dbReference>
<keyword evidence="4 7" id="KW-0479">Metal-binding</keyword>
<dbReference type="GO" id="GO:0043448">
    <property type="term" value="P:alkane catabolic process"/>
    <property type="evidence" value="ECO:0007669"/>
    <property type="project" value="TreeGrafter"/>
</dbReference>
<comment type="caution">
    <text evidence="10">The sequence shown here is derived from an EMBL/GenBank/DDBJ whole genome shotgun (WGS) entry which is preliminary data.</text>
</comment>
<dbReference type="PANTHER" id="PTHR47627">
    <property type="entry name" value="RUBREDOXIN"/>
    <property type="match status" value="1"/>
</dbReference>
<comment type="function">
    <text evidence="1 7">Rubredoxin is a small nonheme, iron protein lacking acid-labile sulfide. Its single Fe, chelated to 4 Cys, functions as an electron acceptor and may also stabilize the conformation of the molecule.</text>
</comment>
<evidence type="ECO:0000313" key="11">
    <source>
        <dbReference type="Proteomes" id="UP000570823"/>
    </source>
</evidence>
<dbReference type="EMBL" id="JABXWR010000001">
    <property type="protein sequence ID" value="NVO67608.1"/>
    <property type="molecule type" value="Genomic_DNA"/>
</dbReference>
<dbReference type="SUPFAM" id="SSF57802">
    <property type="entry name" value="Rubredoxin-like"/>
    <property type="match status" value="1"/>
</dbReference>